<evidence type="ECO:0000313" key="1">
    <source>
        <dbReference type="EMBL" id="OJT14459.1"/>
    </source>
</evidence>
<gene>
    <name evidence="1" type="ORF">TRAPUB_8985</name>
</gene>
<dbReference type="OMA" id="HELGTFR"/>
<comment type="caution">
    <text evidence="1">The sequence shown here is derived from an EMBL/GenBank/DDBJ whole genome shotgun (WGS) entry which is preliminary data.</text>
</comment>
<dbReference type="Proteomes" id="UP000184267">
    <property type="component" value="Unassembled WGS sequence"/>
</dbReference>
<keyword evidence="2" id="KW-1185">Reference proteome</keyword>
<name>A0A1M2W3N9_TRAPU</name>
<accession>A0A1M2W3N9</accession>
<evidence type="ECO:0000313" key="2">
    <source>
        <dbReference type="Proteomes" id="UP000184267"/>
    </source>
</evidence>
<organism evidence="1 2">
    <name type="scientific">Trametes pubescens</name>
    <name type="common">White-rot fungus</name>
    <dbReference type="NCBI Taxonomy" id="154538"/>
    <lineage>
        <taxon>Eukaryota</taxon>
        <taxon>Fungi</taxon>
        <taxon>Dikarya</taxon>
        <taxon>Basidiomycota</taxon>
        <taxon>Agaricomycotina</taxon>
        <taxon>Agaricomycetes</taxon>
        <taxon>Polyporales</taxon>
        <taxon>Polyporaceae</taxon>
        <taxon>Trametes</taxon>
    </lineage>
</organism>
<dbReference type="OrthoDB" id="2737592at2759"/>
<protein>
    <submittedName>
        <fullName evidence="1">Uncharacterized protein</fullName>
    </submittedName>
</protein>
<proteinExistence type="predicted"/>
<dbReference type="AlphaFoldDB" id="A0A1M2W3N9"/>
<sequence length="224" mass="25307">MPDHKPLSGYLDDLRRLKQRENASESAFSTILNEQIYKHFEQMTELKAQWAQRVATVSATNDSFTSRLDALGGDIRLFLRHLEIARLATLASRSPLTRIFWSFASLLFSGGETAPNAETTPAPVGGDDAFNENPKSPQEVIANIQYLLREIEEQKSLFEVTGQVADELIAEFDRYSAALEPLKGESVTIENTNAARLVHKNIIDVRMRKWKVLAEVLGREYARR</sequence>
<dbReference type="EMBL" id="MNAD01000287">
    <property type="protein sequence ID" value="OJT14459.1"/>
    <property type="molecule type" value="Genomic_DNA"/>
</dbReference>
<reference evidence="1 2" key="1">
    <citation type="submission" date="2016-10" db="EMBL/GenBank/DDBJ databases">
        <title>Genome sequence of the basidiomycete white-rot fungus Trametes pubescens.</title>
        <authorList>
            <person name="Makela M.R."/>
            <person name="Granchi Z."/>
            <person name="Peng M."/>
            <person name="De Vries R.P."/>
            <person name="Grigoriev I."/>
            <person name="Riley R."/>
            <person name="Hilden K."/>
        </authorList>
    </citation>
    <scope>NUCLEOTIDE SEQUENCE [LARGE SCALE GENOMIC DNA]</scope>
    <source>
        <strain evidence="1 2">FBCC735</strain>
    </source>
</reference>